<evidence type="ECO:0000256" key="4">
    <source>
        <dbReference type="ARBA" id="ARBA00022857"/>
    </source>
</evidence>
<comment type="caution">
    <text evidence="16">The sequence shown here is derived from an EMBL/GenBank/DDBJ whole genome shotgun (WGS) entry which is preliminary data.</text>
</comment>
<evidence type="ECO:0000256" key="9">
    <source>
        <dbReference type="ARBA" id="ARBA00037922"/>
    </source>
</evidence>
<comment type="catalytic activity">
    <reaction evidence="12 13">
        <text>(S)-2,3,4,5-tetrahydrodipicolinate + NAD(+) + H2O = (2S,4S)-4-hydroxy-2,3,4,5-tetrahydrodipicolinate + NADH + H(+)</text>
        <dbReference type="Rhea" id="RHEA:35323"/>
        <dbReference type="ChEBI" id="CHEBI:15377"/>
        <dbReference type="ChEBI" id="CHEBI:15378"/>
        <dbReference type="ChEBI" id="CHEBI:16845"/>
        <dbReference type="ChEBI" id="CHEBI:57540"/>
        <dbReference type="ChEBI" id="CHEBI:57945"/>
        <dbReference type="ChEBI" id="CHEBI:67139"/>
        <dbReference type="EC" id="1.17.1.8"/>
    </reaction>
</comment>
<feature type="active site" description="Proton donor" evidence="13">
    <location>
        <position position="158"/>
    </location>
</feature>
<keyword evidence="2 13" id="KW-0963">Cytoplasm</keyword>
<evidence type="ECO:0000256" key="7">
    <source>
        <dbReference type="ARBA" id="ARBA00023027"/>
    </source>
</evidence>
<evidence type="ECO:0000256" key="10">
    <source>
        <dbReference type="ARBA" id="ARBA00038983"/>
    </source>
</evidence>
<evidence type="ECO:0000256" key="13">
    <source>
        <dbReference type="HAMAP-Rule" id="MF_00102"/>
    </source>
</evidence>
<dbReference type="EC" id="1.17.1.8" evidence="10 13"/>
<keyword evidence="6 13" id="KW-0560">Oxidoreductase</keyword>
<dbReference type="PANTHER" id="PTHR20836:SF0">
    <property type="entry name" value="4-HYDROXY-TETRAHYDRODIPICOLINATE REDUCTASE 1, CHLOROPLASTIC-RELATED"/>
    <property type="match status" value="1"/>
</dbReference>
<keyword evidence="4 13" id="KW-0521">NADP</keyword>
<organism evidence="16 17">
    <name type="scientific">Oceanobacillus luteolus</name>
    <dbReference type="NCBI Taxonomy" id="1274358"/>
    <lineage>
        <taxon>Bacteria</taxon>
        <taxon>Bacillati</taxon>
        <taxon>Bacillota</taxon>
        <taxon>Bacilli</taxon>
        <taxon>Bacillales</taxon>
        <taxon>Bacillaceae</taxon>
        <taxon>Oceanobacillus</taxon>
    </lineage>
</organism>
<accession>A0ABW4HT52</accession>
<dbReference type="GO" id="GO:0008839">
    <property type="term" value="F:4-hydroxy-tetrahydrodipicolinate reductase"/>
    <property type="evidence" value="ECO:0007669"/>
    <property type="project" value="UniProtKB-EC"/>
</dbReference>
<evidence type="ECO:0000256" key="5">
    <source>
        <dbReference type="ARBA" id="ARBA00022915"/>
    </source>
</evidence>
<feature type="binding site" evidence="13">
    <location>
        <begin position="124"/>
        <end position="127"/>
    </location>
    <ligand>
        <name>NAD(+)</name>
        <dbReference type="ChEBI" id="CHEBI:57540"/>
    </ligand>
</feature>
<evidence type="ECO:0000256" key="6">
    <source>
        <dbReference type="ARBA" id="ARBA00023002"/>
    </source>
</evidence>
<dbReference type="PROSITE" id="PS01298">
    <property type="entry name" value="DAPB"/>
    <property type="match status" value="1"/>
</dbReference>
<dbReference type="InterPro" id="IPR022664">
    <property type="entry name" value="DapB_N_CS"/>
</dbReference>
<gene>
    <name evidence="13 16" type="primary">dapB</name>
    <name evidence="16" type="ORF">ACFSBH_11775</name>
</gene>
<dbReference type="SUPFAM" id="SSF55347">
    <property type="entry name" value="Glyceraldehyde-3-phosphate dehydrogenase-like, C-terminal domain"/>
    <property type="match status" value="1"/>
</dbReference>
<keyword evidence="5 13" id="KW-0220">Diaminopimelate biosynthesis</keyword>
<dbReference type="Pfam" id="PF01113">
    <property type="entry name" value="DapB_N"/>
    <property type="match status" value="1"/>
</dbReference>
<comment type="function">
    <text evidence="13">Catalyzes the conversion of 4-hydroxy-tetrahydrodipicolinate (HTPA) to tetrahydrodipicolinate.</text>
</comment>
<comment type="similarity">
    <text evidence="1 13">Belongs to the DapB family.</text>
</comment>
<evidence type="ECO:0000256" key="3">
    <source>
        <dbReference type="ARBA" id="ARBA00022605"/>
    </source>
</evidence>
<keyword evidence="8 13" id="KW-0457">Lysine biosynthesis</keyword>
<dbReference type="InterPro" id="IPR036291">
    <property type="entry name" value="NAD(P)-bd_dom_sf"/>
</dbReference>
<evidence type="ECO:0000259" key="14">
    <source>
        <dbReference type="Pfam" id="PF01113"/>
    </source>
</evidence>
<dbReference type="Gene3D" id="3.40.50.720">
    <property type="entry name" value="NAD(P)-binding Rossmann-like Domain"/>
    <property type="match status" value="1"/>
</dbReference>
<dbReference type="InterPro" id="IPR022663">
    <property type="entry name" value="DapB_C"/>
</dbReference>
<comment type="subunit">
    <text evidence="13">Homotetramer.</text>
</comment>
<feature type="binding site" evidence="13">
    <location>
        <position position="155"/>
    </location>
    <ligand>
        <name>(S)-2,3,4,5-tetrahydrodipicolinate</name>
        <dbReference type="ChEBI" id="CHEBI:16845"/>
    </ligand>
</feature>
<dbReference type="Gene3D" id="3.30.360.10">
    <property type="entry name" value="Dihydrodipicolinate Reductase, domain 2"/>
    <property type="match status" value="1"/>
</dbReference>
<dbReference type="InterPro" id="IPR023940">
    <property type="entry name" value="DHDPR_bac"/>
</dbReference>
<dbReference type="NCBIfam" id="TIGR00036">
    <property type="entry name" value="dapB"/>
    <property type="match status" value="1"/>
</dbReference>
<dbReference type="Proteomes" id="UP001597221">
    <property type="component" value="Unassembled WGS sequence"/>
</dbReference>
<keyword evidence="3 13" id="KW-0028">Amino-acid biosynthesis</keyword>
<dbReference type="SUPFAM" id="SSF51735">
    <property type="entry name" value="NAD(P)-binding Rossmann-fold domains"/>
    <property type="match status" value="1"/>
</dbReference>
<keyword evidence="17" id="KW-1185">Reference proteome</keyword>
<evidence type="ECO:0000256" key="8">
    <source>
        <dbReference type="ARBA" id="ARBA00023154"/>
    </source>
</evidence>
<comment type="subcellular location">
    <subcellularLocation>
        <location evidence="13">Cytoplasm</location>
    </subcellularLocation>
</comment>
<comment type="caution">
    <text evidence="13">Lacks conserved residue(s) required for the propagation of feature annotation.</text>
</comment>
<dbReference type="InterPro" id="IPR000846">
    <property type="entry name" value="DapB_N"/>
</dbReference>
<evidence type="ECO:0000259" key="15">
    <source>
        <dbReference type="Pfam" id="PF05173"/>
    </source>
</evidence>
<dbReference type="RefSeq" id="WP_379597638.1">
    <property type="nucleotide sequence ID" value="NZ_JBHUDE010000049.1"/>
</dbReference>
<evidence type="ECO:0000256" key="11">
    <source>
        <dbReference type="ARBA" id="ARBA00049080"/>
    </source>
</evidence>
<evidence type="ECO:0000313" key="16">
    <source>
        <dbReference type="EMBL" id="MFD1608337.1"/>
    </source>
</evidence>
<dbReference type="PANTHER" id="PTHR20836">
    <property type="entry name" value="DIHYDRODIPICOLINATE REDUCTASE"/>
    <property type="match status" value="1"/>
</dbReference>
<feature type="active site" description="Proton donor/acceptor" evidence="13">
    <location>
        <position position="154"/>
    </location>
</feature>
<evidence type="ECO:0000256" key="12">
    <source>
        <dbReference type="ARBA" id="ARBA00049396"/>
    </source>
</evidence>
<dbReference type="CDD" id="cd02274">
    <property type="entry name" value="DHDPR_N"/>
    <property type="match status" value="1"/>
</dbReference>
<feature type="binding site" evidence="13">
    <location>
        <position position="37"/>
    </location>
    <ligand>
        <name>NADP(+)</name>
        <dbReference type="ChEBI" id="CHEBI:58349"/>
    </ligand>
</feature>
<evidence type="ECO:0000313" key="17">
    <source>
        <dbReference type="Proteomes" id="UP001597221"/>
    </source>
</evidence>
<protein>
    <recommendedName>
        <fullName evidence="10 13">4-hydroxy-tetrahydrodipicolinate reductase</fullName>
        <shortName evidence="13">HTPA reductase</shortName>
        <ecNumber evidence="10 13">1.17.1.8</ecNumber>
    </recommendedName>
</protein>
<evidence type="ECO:0000256" key="1">
    <source>
        <dbReference type="ARBA" id="ARBA00006642"/>
    </source>
</evidence>
<comment type="pathway">
    <text evidence="9 13">Amino-acid biosynthesis; L-lysine biosynthesis via DAP pathway; (S)-tetrahydrodipicolinate from L-aspartate: step 4/4.</text>
</comment>
<feature type="binding site" evidence="13">
    <location>
        <begin position="164"/>
        <end position="165"/>
    </location>
    <ligand>
        <name>(S)-2,3,4,5-tetrahydrodipicolinate</name>
        <dbReference type="ChEBI" id="CHEBI:16845"/>
    </ligand>
</feature>
<dbReference type="PIRSF" id="PIRSF000161">
    <property type="entry name" value="DHPR"/>
    <property type="match status" value="1"/>
</dbReference>
<reference evidence="17" key="1">
    <citation type="journal article" date="2019" name="Int. J. Syst. Evol. Microbiol.">
        <title>The Global Catalogue of Microorganisms (GCM) 10K type strain sequencing project: providing services to taxonomists for standard genome sequencing and annotation.</title>
        <authorList>
            <consortium name="The Broad Institute Genomics Platform"/>
            <consortium name="The Broad Institute Genome Sequencing Center for Infectious Disease"/>
            <person name="Wu L."/>
            <person name="Ma J."/>
        </authorList>
    </citation>
    <scope>NUCLEOTIDE SEQUENCE [LARGE SCALE GENOMIC DNA]</scope>
    <source>
        <strain evidence="17">CGMCC 1.12376</strain>
    </source>
</reference>
<comment type="caution">
    <text evidence="13">Was originally thought to be a dihydrodipicolinate reductase (DHDPR), catalyzing the conversion of dihydrodipicolinate to tetrahydrodipicolinate. However, it was shown in E.coli that the substrate of the enzymatic reaction is not dihydrodipicolinate (DHDP) but in fact (2S,4S)-4-hydroxy-2,3,4,5-tetrahydrodipicolinic acid (HTPA), the product released by the DapA-catalyzed reaction.</text>
</comment>
<sequence length="264" mass="29257">MTINIILAGPRGKMGNEAIKMIDQVPDFNLVAVIDRKNEGKFLKDVSEHTHAAVPIFVEPEECFTKVEADVFIDLTSPETGFIHTKLALEHHVRPVIGTSGFSEESVQELKAIASERKVGCIIAPNFAIGAILMMKFSQMAAKYFPDVEIIEMHHDQKVDAPSGTAVKTAEMIRKSRTEKKQGHPDEREELAGARGAEIDGMHIHSVRLPGLVAHQEVIFGGPGQLFTIKHDSLNRESFMDGIKTSIYKVMELDELVYGLENIL</sequence>
<feature type="binding site" evidence="13">
    <location>
        <begin position="98"/>
        <end position="100"/>
    </location>
    <ligand>
        <name>NAD(+)</name>
        <dbReference type="ChEBI" id="CHEBI:57540"/>
    </ligand>
</feature>
<dbReference type="Pfam" id="PF05173">
    <property type="entry name" value="DapB_C"/>
    <property type="match status" value="1"/>
</dbReference>
<feature type="binding site" evidence="13">
    <location>
        <begin position="9"/>
        <end position="14"/>
    </location>
    <ligand>
        <name>NAD(+)</name>
        <dbReference type="ChEBI" id="CHEBI:57540"/>
    </ligand>
</feature>
<comment type="catalytic activity">
    <reaction evidence="11 13">
        <text>(S)-2,3,4,5-tetrahydrodipicolinate + NADP(+) + H2O = (2S,4S)-4-hydroxy-2,3,4,5-tetrahydrodipicolinate + NADPH + H(+)</text>
        <dbReference type="Rhea" id="RHEA:35331"/>
        <dbReference type="ChEBI" id="CHEBI:15377"/>
        <dbReference type="ChEBI" id="CHEBI:15378"/>
        <dbReference type="ChEBI" id="CHEBI:16845"/>
        <dbReference type="ChEBI" id="CHEBI:57783"/>
        <dbReference type="ChEBI" id="CHEBI:58349"/>
        <dbReference type="ChEBI" id="CHEBI:67139"/>
        <dbReference type="EC" id="1.17.1.8"/>
    </reaction>
</comment>
<evidence type="ECO:0000256" key="2">
    <source>
        <dbReference type="ARBA" id="ARBA00022490"/>
    </source>
</evidence>
<name>A0ABW4HT52_9BACI</name>
<feature type="domain" description="Dihydrodipicolinate reductase N-terminal" evidence="14">
    <location>
        <begin position="3"/>
        <end position="127"/>
    </location>
</feature>
<keyword evidence="7 13" id="KW-0520">NAD</keyword>
<dbReference type="HAMAP" id="MF_00102">
    <property type="entry name" value="DapB"/>
    <property type="match status" value="1"/>
</dbReference>
<dbReference type="EMBL" id="JBHUDE010000049">
    <property type="protein sequence ID" value="MFD1608337.1"/>
    <property type="molecule type" value="Genomic_DNA"/>
</dbReference>
<feature type="domain" description="Dihydrodipicolinate reductase C-terminal" evidence="15">
    <location>
        <begin position="130"/>
        <end position="264"/>
    </location>
</feature>
<proteinExistence type="inferred from homology"/>